<evidence type="ECO:0000313" key="3">
    <source>
        <dbReference type="Proteomes" id="UP000287124"/>
    </source>
</evidence>
<dbReference type="AlphaFoldDB" id="A0A430M2M9"/>
<dbReference type="EMBL" id="MIKF01000029">
    <property type="protein sequence ID" value="RTE82226.1"/>
    <property type="molecule type" value="Genomic_DNA"/>
</dbReference>
<feature type="domain" description="Heterokaryon incompatibility" evidence="1">
    <location>
        <begin position="4"/>
        <end position="113"/>
    </location>
</feature>
<comment type="caution">
    <text evidence="2">The sequence shown here is derived from an EMBL/GenBank/DDBJ whole genome shotgun (WGS) entry which is preliminary data.</text>
</comment>
<evidence type="ECO:0000313" key="2">
    <source>
        <dbReference type="EMBL" id="RTE82226.1"/>
    </source>
</evidence>
<dbReference type="InterPro" id="IPR010730">
    <property type="entry name" value="HET"/>
</dbReference>
<reference evidence="2 3" key="1">
    <citation type="submission" date="2017-06" db="EMBL/GenBank/DDBJ databases">
        <title>Comparative genomic analysis of Ambrosia Fusariam Clade fungi.</title>
        <authorList>
            <person name="Stajich J.E."/>
            <person name="Carrillo J."/>
            <person name="Kijimoto T."/>
            <person name="Eskalen A."/>
            <person name="O'Donnell K."/>
            <person name="Kasson M."/>
        </authorList>
    </citation>
    <scope>NUCLEOTIDE SEQUENCE [LARGE SCALE GENOMIC DNA]</scope>
    <source>
        <strain evidence="2 3">UCR1854</strain>
    </source>
</reference>
<sequence length="123" mass="13982">MTNMGFRFLWINSVCIIQPHKNYYFEGCDSLEDWSKEAGQMGGYYGKSYVTIAATSDENSKAGFLQHPAGKKEDCVLISEAPDYRLFACKIFDDFRGDVEAARLNSRGWVLQERALFKANSPF</sequence>
<gene>
    <name evidence="2" type="ORF">BHE90_003217</name>
</gene>
<keyword evidence="3" id="KW-1185">Reference proteome</keyword>
<proteinExistence type="predicted"/>
<evidence type="ECO:0000259" key="1">
    <source>
        <dbReference type="Pfam" id="PF06985"/>
    </source>
</evidence>
<protein>
    <recommendedName>
        <fullName evidence="1">Heterokaryon incompatibility domain-containing protein</fullName>
    </recommendedName>
</protein>
<dbReference type="PANTHER" id="PTHR33112">
    <property type="entry name" value="DOMAIN PROTEIN, PUTATIVE-RELATED"/>
    <property type="match status" value="1"/>
</dbReference>
<organism evidence="2 3">
    <name type="scientific">Fusarium euwallaceae</name>
    <dbReference type="NCBI Taxonomy" id="1147111"/>
    <lineage>
        <taxon>Eukaryota</taxon>
        <taxon>Fungi</taxon>
        <taxon>Dikarya</taxon>
        <taxon>Ascomycota</taxon>
        <taxon>Pezizomycotina</taxon>
        <taxon>Sordariomycetes</taxon>
        <taxon>Hypocreomycetidae</taxon>
        <taxon>Hypocreales</taxon>
        <taxon>Nectriaceae</taxon>
        <taxon>Fusarium</taxon>
        <taxon>Fusarium solani species complex</taxon>
    </lineage>
</organism>
<dbReference type="PANTHER" id="PTHR33112:SF16">
    <property type="entry name" value="HETEROKARYON INCOMPATIBILITY DOMAIN-CONTAINING PROTEIN"/>
    <property type="match status" value="1"/>
</dbReference>
<dbReference type="Proteomes" id="UP000287124">
    <property type="component" value="Unassembled WGS sequence"/>
</dbReference>
<dbReference type="Pfam" id="PF06985">
    <property type="entry name" value="HET"/>
    <property type="match status" value="1"/>
</dbReference>
<name>A0A430M2M9_9HYPO</name>
<accession>A0A430M2M9</accession>